<feature type="coiled-coil region" evidence="2">
    <location>
        <begin position="446"/>
        <end position="484"/>
    </location>
</feature>
<organism evidence="5 6">
    <name type="scientific">Chaetoceros tenuissimus</name>
    <dbReference type="NCBI Taxonomy" id="426638"/>
    <lineage>
        <taxon>Eukaryota</taxon>
        <taxon>Sar</taxon>
        <taxon>Stramenopiles</taxon>
        <taxon>Ochrophyta</taxon>
        <taxon>Bacillariophyta</taxon>
        <taxon>Coscinodiscophyceae</taxon>
        <taxon>Chaetocerotophycidae</taxon>
        <taxon>Chaetocerotales</taxon>
        <taxon>Chaetocerotaceae</taxon>
        <taxon>Chaetoceros</taxon>
    </lineage>
</organism>
<dbReference type="PROSITE" id="PS50076">
    <property type="entry name" value="DNAJ_2"/>
    <property type="match status" value="1"/>
</dbReference>
<dbReference type="InterPro" id="IPR001623">
    <property type="entry name" value="DnaJ_domain"/>
</dbReference>
<dbReference type="Proteomes" id="UP001054902">
    <property type="component" value="Unassembled WGS sequence"/>
</dbReference>
<dbReference type="PANTHER" id="PTHR43096">
    <property type="entry name" value="DNAJ HOMOLOG 1, MITOCHONDRIAL-RELATED"/>
    <property type="match status" value="1"/>
</dbReference>
<dbReference type="Pfam" id="PF00226">
    <property type="entry name" value="DnaJ"/>
    <property type="match status" value="1"/>
</dbReference>
<feature type="coiled-coil region" evidence="2">
    <location>
        <begin position="308"/>
        <end position="405"/>
    </location>
</feature>
<evidence type="ECO:0000256" key="3">
    <source>
        <dbReference type="SAM" id="SignalP"/>
    </source>
</evidence>
<evidence type="ECO:0000256" key="1">
    <source>
        <dbReference type="ARBA" id="ARBA00023186"/>
    </source>
</evidence>
<protein>
    <recommendedName>
        <fullName evidence="4">J domain-containing protein</fullName>
    </recommendedName>
</protein>
<proteinExistence type="predicted"/>
<feature type="coiled-coil region" evidence="2">
    <location>
        <begin position="216"/>
        <end position="253"/>
    </location>
</feature>
<comment type="caution">
    <text evidence="5">The sequence shown here is derived from an EMBL/GenBank/DDBJ whole genome shotgun (WGS) entry which is preliminary data.</text>
</comment>
<name>A0AAD3CS08_9STRA</name>
<sequence length="498" mass="56676">MIIQIRSLLVCLLAFESKAFISPQINMRASTSLFSTQENAPSEKTLYEILNSSPDATRSEIKRKYVELVRTSHPDARIGMEDSTYADEQFQLYTNAWKTLSNPLERKRYDRELRAKKFAQDVEDVIGNVGENIGPKFMQAFDSIAVPFLRRSTAATVAGINAVQEDLKNYSSKKEQRSNSFNGDGSDESIGIGAILSNAVNASQKGLKAIDQMELLEKSQELKKRARDEYMTANKLRDELDEVMRRRVQLTLHTPNAKLSSLEAMIILDGMNTVDEVGLVESLVRLRKTVTYEIEQLQLIENTFSQQYEEDRQIAFEIEQKIQALEQAKKNAAAAIEAEEKARKALEDARNLVRKTNEEVDGTLATLGKLDDVKNASDFELRRIEASMEKQQERMRLALRRKEQEVEGQKSKDGKIKGDFKNDMALTAATEVENLLKEEHRLRSESIMLQAKAERLESRSQKLMERADEIEQQEEEAYKALEEGIRVAKDATDRGYTN</sequence>
<accession>A0AAD3CS08</accession>
<dbReference type="EMBL" id="BLLK01000045">
    <property type="protein sequence ID" value="GFH51132.1"/>
    <property type="molecule type" value="Genomic_DNA"/>
</dbReference>
<keyword evidence="3" id="KW-0732">Signal</keyword>
<dbReference type="GO" id="GO:0005737">
    <property type="term" value="C:cytoplasm"/>
    <property type="evidence" value="ECO:0007669"/>
    <property type="project" value="TreeGrafter"/>
</dbReference>
<gene>
    <name evidence="5" type="ORF">CTEN210_07608</name>
</gene>
<dbReference type="GO" id="GO:0042026">
    <property type="term" value="P:protein refolding"/>
    <property type="evidence" value="ECO:0007669"/>
    <property type="project" value="TreeGrafter"/>
</dbReference>
<keyword evidence="2" id="KW-0175">Coiled coil</keyword>
<evidence type="ECO:0000256" key="2">
    <source>
        <dbReference type="SAM" id="Coils"/>
    </source>
</evidence>
<keyword evidence="1" id="KW-0143">Chaperone</keyword>
<reference evidence="5 6" key="1">
    <citation type="journal article" date="2021" name="Sci. Rep.">
        <title>The genome of the diatom Chaetoceros tenuissimus carries an ancient integrated fragment of an extant virus.</title>
        <authorList>
            <person name="Hongo Y."/>
            <person name="Kimura K."/>
            <person name="Takaki Y."/>
            <person name="Yoshida Y."/>
            <person name="Baba S."/>
            <person name="Kobayashi G."/>
            <person name="Nagasaki K."/>
            <person name="Hano T."/>
            <person name="Tomaru Y."/>
        </authorList>
    </citation>
    <scope>NUCLEOTIDE SEQUENCE [LARGE SCALE GENOMIC DNA]</scope>
    <source>
        <strain evidence="5 6">NIES-3715</strain>
    </source>
</reference>
<dbReference type="PANTHER" id="PTHR43096:SF52">
    <property type="entry name" value="DNAJ HOMOLOG 1, MITOCHONDRIAL-RELATED"/>
    <property type="match status" value="1"/>
</dbReference>
<dbReference type="CDD" id="cd06257">
    <property type="entry name" value="DnaJ"/>
    <property type="match status" value="1"/>
</dbReference>
<feature type="domain" description="J" evidence="4">
    <location>
        <begin position="45"/>
        <end position="113"/>
    </location>
</feature>
<dbReference type="SMART" id="SM00271">
    <property type="entry name" value="DnaJ"/>
    <property type="match status" value="1"/>
</dbReference>
<dbReference type="SUPFAM" id="SSF46565">
    <property type="entry name" value="Chaperone J-domain"/>
    <property type="match status" value="1"/>
</dbReference>
<dbReference type="PRINTS" id="PR00625">
    <property type="entry name" value="JDOMAIN"/>
</dbReference>
<dbReference type="InterPro" id="IPR036869">
    <property type="entry name" value="J_dom_sf"/>
</dbReference>
<evidence type="ECO:0000313" key="6">
    <source>
        <dbReference type="Proteomes" id="UP001054902"/>
    </source>
</evidence>
<dbReference type="Gene3D" id="1.10.287.110">
    <property type="entry name" value="DnaJ domain"/>
    <property type="match status" value="1"/>
</dbReference>
<evidence type="ECO:0000259" key="4">
    <source>
        <dbReference type="PROSITE" id="PS50076"/>
    </source>
</evidence>
<keyword evidence="6" id="KW-1185">Reference proteome</keyword>
<feature type="chain" id="PRO_5042175936" description="J domain-containing protein" evidence="3">
    <location>
        <begin position="20"/>
        <end position="498"/>
    </location>
</feature>
<evidence type="ECO:0000313" key="5">
    <source>
        <dbReference type="EMBL" id="GFH51132.1"/>
    </source>
</evidence>
<dbReference type="AlphaFoldDB" id="A0AAD3CS08"/>
<dbReference type="GO" id="GO:0051082">
    <property type="term" value="F:unfolded protein binding"/>
    <property type="evidence" value="ECO:0007669"/>
    <property type="project" value="TreeGrafter"/>
</dbReference>
<feature type="signal peptide" evidence="3">
    <location>
        <begin position="1"/>
        <end position="19"/>
    </location>
</feature>